<evidence type="ECO:0000313" key="10">
    <source>
        <dbReference type="Proteomes" id="UP000054375"/>
    </source>
</evidence>
<dbReference type="PANTHER" id="PTHR42711">
    <property type="entry name" value="ABC TRANSPORTER ATP-BINDING PROTEIN"/>
    <property type="match status" value="1"/>
</dbReference>
<dbReference type="InterPro" id="IPR003439">
    <property type="entry name" value="ABC_transporter-like_ATP-bd"/>
</dbReference>
<dbReference type="AlphaFoldDB" id="A0A101RWD9"/>
<dbReference type="SMART" id="SM00382">
    <property type="entry name" value="AAA"/>
    <property type="match status" value="1"/>
</dbReference>
<dbReference type="EMBL" id="LMWV01000023">
    <property type="protein sequence ID" value="KUN62957.1"/>
    <property type="molecule type" value="Genomic_DNA"/>
</dbReference>
<feature type="region of interest" description="Disordered" evidence="7">
    <location>
        <begin position="276"/>
        <end position="312"/>
    </location>
</feature>
<protein>
    <submittedName>
        <fullName evidence="9">ABC transporter</fullName>
    </submittedName>
</protein>
<evidence type="ECO:0000256" key="1">
    <source>
        <dbReference type="ARBA" id="ARBA00004202"/>
    </source>
</evidence>
<dbReference type="InterPro" id="IPR050763">
    <property type="entry name" value="ABC_transporter_ATP-binding"/>
</dbReference>
<dbReference type="Gene3D" id="3.40.50.300">
    <property type="entry name" value="P-loop containing nucleotide triphosphate hydrolases"/>
    <property type="match status" value="1"/>
</dbReference>
<evidence type="ECO:0000256" key="6">
    <source>
        <dbReference type="ARBA" id="ARBA00023251"/>
    </source>
</evidence>
<dbReference type="InterPro" id="IPR003593">
    <property type="entry name" value="AAA+_ATPase"/>
</dbReference>
<dbReference type="SUPFAM" id="SSF52540">
    <property type="entry name" value="P-loop containing nucleoside triphosphate hydrolases"/>
    <property type="match status" value="1"/>
</dbReference>
<dbReference type="PANTHER" id="PTHR42711:SF5">
    <property type="entry name" value="ABC TRANSPORTER ATP-BINDING PROTEIN NATA"/>
    <property type="match status" value="1"/>
</dbReference>
<evidence type="ECO:0000256" key="2">
    <source>
        <dbReference type="ARBA" id="ARBA00005417"/>
    </source>
</evidence>
<comment type="similarity">
    <text evidence="2">Belongs to the ABC transporter superfamily.</text>
</comment>
<comment type="subcellular location">
    <subcellularLocation>
        <location evidence="1">Cell membrane</location>
        <topology evidence="1">Peripheral membrane protein</topology>
    </subcellularLocation>
</comment>
<comment type="caution">
    <text evidence="9">The sequence shown here is derived from an EMBL/GenBank/DDBJ whole genome shotgun (WGS) entry which is preliminary data.</text>
</comment>
<accession>A0A101RWD9</accession>
<evidence type="ECO:0000256" key="5">
    <source>
        <dbReference type="ARBA" id="ARBA00022840"/>
    </source>
</evidence>
<dbReference type="GO" id="GO:0005524">
    <property type="term" value="F:ATP binding"/>
    <property type="evidence" value="ECO:0007669"/>
    <property type="project" value="UniProtKB-KW"/>
</dbReference>
<evidence type="ECO:0000313" key="9">
    <source>
        <dbReference type="EMBL" id="KUN62957.1"/>
    </source>
</evidence>
<name>A0A101RWD9_9ACTN</name>
<evidence type="ECO:0000259" key="8">
    <source>
        <dbReference type="PROSITE" id="PS50893"/>
    </source>
</evidence>
<proteinExistence type="inferred from homology"/>
<dbReference type="GO" id="GO:0016887">
    <property type="term" value="F:ATP hydrolysis activity"/>
    <property type="evidence" value="ECO:0007669"/>
    <property type="project" value="InterPro"/>
</dbReference>
<dbReference type="RefSeq" id="WP_062242041.1">
    <property type="nucleotide sequence ID" value="NZ_JBIBHB010000010.1"/>
</dbReference>
<dbReference type="PROSITE" id="PS50893">
    <property type="entry name" value="ABC_TRANSPORTER_2"/>
    <property type="match status" value="1"/>
</dbReference>
<keyword evidence="5" id="KW-0067">ATP-binding</keyword>
<keyword evidence="4" id="KW-0547">Nucleotide-binding</keyword>
<reference evidence="9 10" key="1">
    <citation type="submission" date="2015-10" db="EMBL/GenBank/DDBJ databases">
        <title>Draft genome sequence of Streptomyces griseorubiginosus DSM 40469, type strain for the species Streptomyces griseorubiginosus.</title>
        <authorList>
            <person name="Ruckert C."/>
            <person name="Winkler A."/>
            <person name="Kalinowski J."/>
            <person name="Kampfer P."/>
            <person name="Glaeser S."/>
        </authorList>
    </citation>
    <scope>NUCLEOTIDE SEQUENCE [LARGE SCALE GENOMIC DNA]</scope>
    <source>
        <strain evidence="9 10">DSM 40469</strain>
    </source>
</reference>
<dbReference type="GO" id="GO:0005886">
    <property type="term" value="C:plasma membrane"/>
    <property type="evidence" value="ECO:0007669"/>
    <property type="project" value="UniProtKB-SubCell"/>
</dbReference>
<evidence type="ECO:0000256" key="3">
    <source>
        <dbReference type="ARBA" id="ARBA00022448"/>
    </source>
</evidence>
<organism evidence="9 10">
    <name type="scientific">Streptomyces griseorubiginosus</name>
    <dbReference type="NCBI Taxonomy" id="67304"/>
    <lineage>
        <taxon>Bacteria</taxon>
        <taxon>Bacillati</taxon>
        <taxon>Actinomycetota</taxon>
        <taxon>Actinomycetes</taxon>
        <taxon>Kitasatosporales</taxon>
        <taxon>Streptomycetaceae</taxon>
        <taxon>Streptomyces</taxon>
    </lineage>
</organism>
<keyword evidence="6" id="KW-0046">Antibiotic resistance</keyword>
<evidence type="ECO:0000256" key="4">
    <source>
        <dbReference type="ARBA" id="ARBA00022741"/>
    </source>
</evidence>
<sequence length="312" mass="32761">MLVTNGLVKSYGRHRALDGFDLTVEPGEIVGLIGHNGAGKTTFVEIVTGLVRPDAGSVRIGPFDALSEGRDARRLVGVAPQELALYGSVTVRENLRLLAGLAGLRGRRRDAGITRVLEELQLSAVADRPVGILSGGQRRRVQAATAMVGSPPLLLLDEPTAGADPETRSALLAAVRARAETGAAVVYTTHYLPELVDLDATLAIARAGRVIARGTQEELTRHLPGELRVTFADPAEPELRTPTKDPGADLAALLASGRTPASVDVHRPGLDDLYHSLETTTPEAGPTEPTTQQSTVAQAAAPTRTESHDAAA</sequence>
<dbReference type="InterPro" id="IPR027417">
    <property type="entry name" value="P-loop_NTPase"/>
</dbReference>
<gene>
    <name evidence="9" type="ORF">AQJ54_28675</name>
</gene>
<evidence type="ECO:0000256" key="7">
    <source>
        <dbReference type="SAM" id="MobiDB-lite"/>
    </source>
</evidence>
<keyword evidence="10" id="KW-1185">Reference proteome</keyword>
<keyword evidence="3" id="KW-0813">Transport</keyword>
<feature type="domain" description="ABC transporter" evidence="8">
    <location>
        <begin position="2"/>
        <end position="232"/>
    </location>
</feature>
<dbReference type="Proteomes" id="UP000054375">
    <property type="component" value="Unassembled WGS sequence"/>
</dbReference>
<dbReference type="Pfam" id="PF00005">
    <property type="entry name" value="ABC_tran"/>
    <property type="match status" value="1"/>
</dbReference>
<feature type="compositionally biased region" description="Low complexity" evidence="7">
    <location>
        <begin position="278"/>
        <end position="303"/>
    </location>
</feature>
<dbReference type="GO" id="GO:0046677">
    <property type="term" value="P:response to antibiotic"/>
    <property type="evidence" value="ECO:0007669"/>
    <property type="project" value="UniProtKB-KW"/>
</dbReference>